<feature type="transmembrane region" description="Helical" evidence="1">
    <location>
        <begin position="254"/>
        <end position="275"/>
    </location>
</feature>
<name>A0ABR3GDF6_9PEZI</name>
<sequence>MPYGGCGVFSMIGENHNFPSSIRNGMSSFSFDAGFPSSFTFLPDVSSSHCSDLRWALLAVSVTFTTLLSLTTTSPLILTASVFTGVFFHVAMGSDPPSSSNPYGLVSLALSRFLPASFVVFVLYTHVLSHTLSLPPTAQIERTILWLGALWVGALTNVTIEPHIPINRLTSRDLAQEPGAITALVFLVLILTTMVAFQAHYFRLEGRLPGFLALYAGFGTALGLAAAIPGSSLRIHHYILALLLLPGTKLRTRVSVACSGLLLGLFINGVARWGFAGIVETPASLRGDGLYYSSVPALLMPEVGARNATFAWTVGGEMGGWEVGASVLVNDVERFRVDGLEGEVVWNRTRGEGGEAWERVYVRVGWYGYGVEGDYTKAGVLEGDGRWVEPALGWSR</sequence>
<keyword evidence="3" id="KW-1185">Reference proteome</keyword>
<keyword evidence="1" id="KW-0812">Transmembrane</keyword>
<reference evidence="2 3" key="1">
    <citation type="submission" date="2024-02" db="EMBL/GenBank/DDBJ databases">
        <title>Discinaceae phylogenomics.</title>
        <authorList>
            <person name="Dirks A.C."/>
            <person name="James T.Y."/>
        </authorList>
    </citation>
    <scope>NUCLEOTIDE SEQUENCE [LARGE SCALE GENOMIC DNA]</scope>
    <source>
        <strain evidence="2 3">ACD0624</strain>
    </source>
</reference>
<organism evidence="2 3">
    <name type="scientific">Discina gigas</name>
    <dbReference type="NCBI Taxonomy" id="1032678"/>
    <lineage>
        <taxon>Eukaryota</taxon>
        <taxon>Fungi</taxon>
        <taxon>Dikarya</taxon>
        <taxon>Ascomycota</taxon>
        <taxon>Pezizomycotina</taxon>
        <taxon>Pezizomycetes</taxon>
        <taxon>Pezizales</taxon>
        <taxon>Discinaceae</taxon>
        <taxon>Discina</taxon>
    </lineage>
</organism>
<evidence type="ECO:0000313" key="3">
    <source>
        <dbReference type="Proteomes" id="UP001447188"/>
    </source>
</evidence>
<dbReference type="PANTHER" id="PTHR31331">
    <property type="entry name" value="LCCL DOMAIN PROTEIN (AFU_ORTHOLOGUE AFUA_5G08630)"/>
    <property type="match status" value="1"/>
</dbReference>
<keyword evidence="1" id="KW-1133">Transmembrane helix</keyword>
<dbReference type="Proteomes" id="UP001447188">
    <property type="component" value="Unassembled WGS sequence"/>
</dbReference>
<gene>
    <name evidence="2" type="ORF">Q9L58_007351</name>
</gene>
<feature type="transmembrane region" description="Helical" evidence="1">
    <location>
        <begin position="144"/>
        <end position="160"/>
    </location>
</feature>
<dbReference type="EMBL" id="JBBBZM010000115">
    <property type="protein sequence ID" value="KAL0633747.1"/>
    <property type="molecule type" value="Genomic_DNA"/>
</dbReference>
<feature type="transmembrane region" description="Helical" evidence="1">
    <location>
        <begin position="213"/>
        <end position="233"/>
    </location>
</feature>
<feature type="transmembrane region" description="Helical" evidence="1">
    <location>
        <begin position="105"/>
        <end position="124"/>
    </location>
</feature>
<dbReference type="InterPro" id="IPR051957">
    <property type="entry name" value="CRISP-LCCL_domain"/>
</dbReference>
<proteinExistence type="predicted"/>
<protein>
    <submittedName>
        <fullName evidence="2">Uncharacterized protein</fullName>
    </submittedName>
</protein>
<accession>A0ABR3GDF6</accession>
<keyword evidence="1" id="KW-0472">Membrane</keyword>
<dbReference type="PANTHER" id="PTHR31331:SF1">
    <property type="entry name" value="CYSTEINE RICH SECRETORY PROTEIN LCCL DOMAIN CONTAINING 2"/>
    <property type="match status" value="1"/>
</dbReference>
<comment type="caution">
    <text evidence="2">The sequence shown here is derived from an EMBL/GenBank/DDBJ whole genome shotgun (WGS) entry which is preliminary data.</text>
</comment>
<feature type="transmembrane region" description="Helical" evidence="1">
    <location>
        <begin position="76"/>
        <end position="93"/>
    </location>
</feature>
<evidence type="ECO:0000256" key="1">
    <source>
        <dbReference type="SAM" id="Phobius"/>
    </source>
</evidence>
<evidence type="ECO:0000313" key="2">
    <source>
        <dbReference type="EMBL" id="KAL0633747.1"/>
    </source>
</evidence>
<feature type="transmembrane region" description="Helical" evidence="1">
    <location>
        <begin position="181"/>
        <end position="201"/>
    </location>
</feature>